<name>A0A249E0V0_9ENTR</name>
<dbReference type="OrthoDB" id="5739852at2"/>
<dbReference type="NCBIfam" id="NF008173">
    <property type="entry name" value="PRK10920.1"/>
    <property type="match status" value="1"/>
</dbReference>
<dbReference type="RefSeq" id="WP_016856891.1">
    <property type="nucleotide sequence ID" value="NZ_CP016303.1"/>
</dbReference>
<keyword evidence="1" id="KW-0489">Methyltransferase</keyword>
<dbReference type="InterPro" id="IPR007470">
    <property type="entry name" value="HemX"/>
</dbReference>
<reference evidence="1 2" key="2">
    <citation type="submission" date="2017-09" db="EMBL/GenBank/DDBJ databases">
        <title>The genome of whitefly Bemisia tabaci, a global crop pest, provides novel insights into virus transmission, host adaptation and insecticide resistance.</title>
        <authorList>
            <person name="Kaur N."/>
            <person name="Kliot A."/>
            <person name="Pinheiro P.V."/>
            <person name="Luan J."/>
            <person name="Zheng Y."/>
            <person name="Liu W."/>
            <person name="Sun H."/>
            <person name="Yang X."/>
            <person name="Xu Y."/>
            <person name="Luo Y."/>
            <person name="Kruse A."/>
            <person name="Fisher T.W."/>
            <person name="Nelson D.R."/>
            <person name="Elimelech M."/>
            <person name="MacCoss M."/>
            <person name="Johnson R."/>
            <person name="Cohen E."/>
            <person name="Hunter W.B."/>
            <person name="Brown J.K."/>
            <person name="Jander G."/>
            <person name="Cilia M."/>
            <person name="Douglas A.E."/>
            <person name="Ghanim M."/>
            <person name="Simmons A.M."/>
            <person name="Wintermantel W.M."/>
            <person name="Ling K.-S."/>
            <person name="Fei Z."/>
        </authorList>
    </citation>
    <scope>NUCLEOTIDE SEQUENCE [LARGE SCALE GENOMIC DNA]</scope>
    <source>
        <strain evidence="1 2">MEAM1</strain>
    </source>
</reference>
<proteinExistence type="predicted"/>
<dbReference type="GO" id="GO:0032259">
    <property type="term" value="P:methylation"/>
    <property type="evidence" value="ECO:0007669"/>
    <property type="project" value="UniProtKB-KW"/>
</dbReference>
<organism evidence="1 2">
    <name type="scientific">Candidatus Hamiltonella defensa</name>
    <name type="common">Bemisia tabaci</name>
    <dbReference type="NCBI Taxonomy" id="672795"/>
    <lineage>
        <taxon>Bacteria</taxon>
        <taxon>Pseudomonadati</taxon>
        <taxon>Pseudomonadota</taxon>
        <taxon>Gammaproteobacteria</taxon>
        <taxon>Enterobacterales</taxon>
        <taxon>Enterobacteriaceae</taxon>
        <taxon>aphid secondary symbionts</taxon>
        <taxon>Candidatus Williamhamiltonella</taxon>
    </lineage>
</organism>
<dbReference type="PANTHER" id="PTHR38043">
    <property type="entry name" value="PROTEIN HEMX"/>
    <property type="match status" value="1"/>
</dbReference>
<sequence length="362" mass="42019">MKQEKIQVTKKDNTSIEGSSASKISQKKTGLLRILLFYSLILGLSVSLYYYAQKQHKESQLLQEEFIRLQKNQENEKKELKLQLKKQGDALKHLALQTKQSTDKLSELEKKMANISGDPNQIWRFFEADFWVKMAERKLWRDKDINSAIFLLKSADENLAKLNQPGLVQVRQALMSDISALSALHQVDIDGIILKLNQMSDQIDHLPLSVLPEKGDPMKEQPSPVSNSLSEWRKNLQKNWDHFLSSWITVRRRDTKAEPFLSPDQTIYLRENIRSHLLIAAQAAARNQNKIYHQSLGILSTWINTYFDAKDIHNQLFLEDVKNLQQQDIAIQMPEYLKSPALLKKRSHQFIQRPPFSSMEEQ</sequence>
<dbReference type="EMBL" id="CP016303">
    <property type="protein sequence ID" value="ASX26777.1"/>
    <property type="molecule type" value="Genomic_DNA"/>
</dbReference>
<dbReference type="GO" id="GO:0008168">
    <property type="term" value="F:methyltransferase activity"/>
    <property type="evidence" value="ECO:0007669"/>
    <property type="project" value="UniProtKB-KW"/>
</dbReference>
<evidence type="ECO:0000313" key="2">
    <source>
        <dbReference type="Proteomes" id="UP000216438"/>
    </source>
</evidence>
<dbReference type="Proteomes" id="UP000216438">
    <property type="component" value="Chromosome"/>
</dbReference>
<protein>
    <submittedName>
        <fullName evidence="1">Uroporphyrinogen III methylase</fullName>
    </submittedName>
</protein>
<evidence type="ECO:0000313" key="1">
    <source>
        <dbReference type="EMBL" id="ASX26777.1"/>
    </source>
</evidence>
<dbReference type="Pfam" id="PF04375">
    <property type="entry name" value="HemX"/>
    <property type="match status" value="1"/>
</dbReference>
<gene>
    <name evidence="1" type="ORF">BA171_07075</name>
</gene>
<reference evidence="2" key="1">
    <citation type="submission" date="2016-06" db="EMBL/GenBank/DDBJ databases">
        <authorList>
            <person name="Chen W."/>
            <person name="Hasegawa D.K."/>
        </authorList>
    </citation>
    <scope>NUCLEOTIDE SEQUENCE [LARGE SCALE GENOMIC DNA]</scope>
    <source>
        <strain evidence="2">MEAM1</strain>
    </source>
</reference>
<accession>A0A249E0V0</accession>
<dbReference type="AlphaFoldDB" id="A0A249E0V0"/>
<keyword evidence="1" id="KW-0808">Transferase</keyword>
<dbReference type="PANTHER" id="PTHR38043:SF1">
    <property type="entry name" value="PROTEIN HEMX"/>
    <property type="match status" value="1"/>
</dbReference>